<proteinExistence type="predicted"/>
<dbReference type="EMBL" id="JABAGL010000007">
    <property type="protein sequence ID" value="NME85578.1"/>
    <property type="molecule type" value="Genomic_DNA"/>
</dbReference>
<reference evidence="5" key="5">
    <citation type="journal article" date="2021" name="PLoS Genet.">
        <title>Mobile Type VI secretion system loci of the gut Bacteroidales display extensive intra-ecosystem transfer, multi-species spread and geographical clustering.</title>
        <authorList>
            <person name="Garcia-Bayona L."/>
            <person name="Coyne M.J."/>
            <person name="Comstock L.E."/>
        </authorList>
    </citation>
    <scope>NUCLEOTIDE SEQUENCE</scope>
    <source>
        <strain evidence="5">CL11T00C20</strain>
    </source>
</reference>
<sequence>MIQLDEKKLAKLKTTNQLLDEKYGKHGTASRESFNERTMAWYYGDILRERRKELKLTQKQLAQKIGKEQSYIARVEKGEADIQLSSFFRIARALGIEFTPTFIL</sequence>
<dbReference type="InterPro" id="IPR050807">
    <property type="entry name" value="TransReg_Diox_bact_type"/>
</dbReference>
<dbReference type="GO" id="GO:0003677">
    <property type="term" value="F:DNA binding"/>
    <property type="evidence" value="ECO:0007669"/>
    <property type="project" value="UniProtKB-KW"/>
</dbReference>
<dbReference type="EMBL" id="RCXL01000024">
    <property type="protein sequence ID" value="RYT71022.1"/>
    <property type="molecule type" value="Genomic_DNA"/>
</dbReference>
<evidence type="ECO:0000259" key="2">
    <source>
        <dbReference type="PROSITE" id="PS50943"/>
    </source>
</evidence>
<dbReference type="SUPFAM" id="SSF47413">
    <property type="entry name" value="lambda repressor-like DNA-binding domains"/>
    <property type="match status" value="1"/>
</dbReference>
<organism evidence="6 8">
    <name type="scientific">Bacteroides eggerthii</name>
    <dbReference type="NCBI Taxonomy" id="28111"/>
    <lineage>
        <taxon>Bacteria</taxon>
        <taxon>Pseudomonadati</taxon>
        <taxon>Bacteroidota</taxon>
        <taxon>Bacteroidia</taxon>
        <taxon>Bacteroidales</taxon>
        <taxon>Bacteroidaceae</taxon>
        <taxon>Bacteroides</taxon>
    </lineage>
</organism>
<evidence type="ECO:0000313" key="9">
    <source>
        <dbReference type="Proteomes" id="UP000291917"/>
    </source>
</evidence>
<dbReference type="CDD" id="cd00093">
    <property type="entry name" value="HTH_XRE"/>
    <property type="match status" value="1"/>
</dbReference>
<dbReference type="SMART" id="SM00530">
    <property type="entry name" value="HTH_XRE"/>
    <property type="match status" value="1"/>
</dbReference>
<dbReference type="EMBL" id="CP072227">
    <property type="protein sequence ID" value="QUT44418.1"/>
    <property type="molecule type" value="Genomic_DNA"/>
</dbReference>
<evidence type="ECO:0000313" key="8">
    <source>
        <dbReference type="Proteomes" id="UP000283538"/>
    </source>
</evidence>
<evidence type="ECO:0000313" key="3">
    <source>
        <dbReference type="EMBL" id="KAA5271634.1"/>
    </source>
</evidence>
<evidence type="ECO:0000313" key="6">
    <source>
        <dbReference type="EMBL" id="RHF09465.1"/>
    </source>
</evidence>
<evidence type="ECO:0000313" key="4">
    <source>
        <dbReference type="EMBL" id="NME85578.1"/>
    </source>
</evidence>
<reference evidence="6 8" key="1">
    <citation type="submission" date="2018-08" db="EMBL/GenBank/DDBJ databases">
        <title>A genome reference for cultivated species of the human gut microbiota.</title>
        <authorList>
            <person name="Zou Y."/>
            <person name="Xue W."/>
            <person name="Luo G."/>
        </authorList>
    </citation>
    <scope>NUCLEOTIDE SEQUENCE [LARGE SCALE GENOMIC DNA]</scope>
    <source>
        <strain evidence="6 8">AM26-26AC</strain>
    </source>
</reference>
<dbReference type="Proteomes" id="UP000283538">
    <property type="component" value="Unassembled WGS sequence"/>
</dbReference>
<dbReference type="PANTHER" id="PTHR46797:SF1">
    <property type="entry name" value="METHYLPHOSPHONATE SYNTHASE"/>
    <property type="match status" value="1"/>
</dbReference>
<gene>
    <name evidence="6" type="ORF">DW701_07130</name>
    <name evidence="7" type="ORF">EAJ03_14510</name>
    <name evidence="3" type="ORF">F2Z23_14710</name>
    <name evidence="4" type="ORF">HF841_06005</name>
    <name evidence="5" type="ORF">INE88_01209</name>
</gene>
<evidence type="ECO:0000256" key="1">
    <source>
        <dbReference type="ARBA" id="ARBA00023125"/>
    </source>
</evidence>
<feature type="domain" description="HTH cro/C1-type" evidence="2">
    <location>
        <begin position="47"/>
        <end position="103"/>
    </location>
</feature>
<protein>
    <submittedName>
        <fullName evidence="6">Helix-turn-helix domain-containing protein</fullName>
    </submittedName>
    <submittedName>
        <fullName evidence="5">Helix-turn-helix protein</fullName>
    </submittedName>
</protein>
<dbReference type="Proteomes" id="UP000520291">
    <property type="component" value="Unassembled WGS sequence"/>
</dbReference>
<dbReference type="InterPro" id="IPR001387">
    <property type="entry name" value="Cro/C1-type_HTH"/>
</dbReference>
<keyword evidence="10" id="KW-1185">Reference proteome</keyword>
<dbReference type="Pfam" id="PF01381">
    <property type="entry name" value="HTH_3"/>
    <property type="match status" value="1"/>
</dbReference>
<accession>A0A415RWK7</accession>
<dbReference type="KEGG" id="beg:INE88_01209"/>
<dbReference type="InterPro" id="IPR010982">
    <property type="entry name" value="Lambda_DNA-bd_dom_sf"/>
</dbReference>
<dbReference type="GO" id="GO:0005829">
    <property type="term" value="C:cytosol"/>
    <property type="evidence" value="ECO:0007669"/>
    <property type="project" value="TreeGrafter"/>
</dbReference>
<dbReference type="Proteomes" id="UP000335496">
    <property type="component" value="Unassembled WGS sequence"/>
</dbReference>
<dbReference type="PANTHER" id="PTHR46797">
    <property type="entry name" value="HTH-TYPE TRANSCRIPTIONAL REGULATOR"/>
    <property type="match status" value="1"/>
</dbReference>
<dbReference type="Proteomes" id="UP000291917">
    <property type="component" value="Unassembled WGS sequence"/>
</dbReference>
<name>A0A415RWK7_9BACE</name>
<dbReference type="Gene3D" id="1.10.260.40">
    <property type="entry name" value="lambda repressor-like DNA-binding domains"/>
    <property type="match status" value="1"/>
</dbReference>
<reference evidence="7 9" key="3">
    <citation type="journal article" date="2019" name="Science, e1252229">
        <title>Invertible promoters mediate bacterial phase variation, antibiotic resistance, and host adaptation in the gut.</title>
        <authorList>
            <person name="Jiang X."/>
            <person name="Hall A.B."/>
            <person name="Arthur T.D."/>
            <person name="Plichta D.R."/>
            <person name="Covington C.T."/>
            <person name="Poyet M."/>
            <person name="Crothers J."/>
            <person name="Moses P.L."/>
            <person name="Tolonen A.C."/>
            <person name="Vlamakis H."/>
            <person name="Alm E.J."/>
            <person name="Xavier R.J."/>
        </authorList>
    </citation>
    <scope>NUCLEOTIDE SEQUENCE [LARGE SCALE GENOMIC DNA]</scope>
    <source>
        <strain evidence="7">Bj_0095</strain>
        <strain evidence="9">bj_0095</strain>
    </source>
</reference>
<evidence type="ECO:0000313" key="10">
    <source>
        <dbReference type="Proteomes" id="UP000335496"/>
    </source>
</evidence>
<evidence type="ECO:0000313" key="5">
    <source>
        <dbReference type="EMBL" id="QUT44418.1"/>
    </source>
</evidence>
<evidence type="ECO:0000313" key="7">
    <source>
        <dbReference type="EMBL" id="RYT71022.1"/>
    </source>
</evidence>
<dbReference type="RefSeq" id="WP_004294057.1">
    <property type="nucleotide sequence ID" value="NZ_CP072227.1"/>
</dbReference>
<reference evidence="3 10" key="2">
    <citation type="journal article" date="2019" name="Nat. Med.">
        <title>A library of human gut bacterial isolates paired with longitudinal multiomics data enables mechanistic microbiome research.</title>
        <authorList>
            <person name="Poyet M."/>
            <person name="Groussin M."/>
            <person name="Gibbons S.M."/>
            <person name="Avila-Pacheco J."/>
            <person name="Jiang X."/>
            <person name="Kearney S.M."/>
            <person name="Perrotta A.R."/>
            <person name="Berdy B."/>
            <person name="Zhao S."/>
            <person name="Lieberman T.D."/>
            <person name="Swanson P.K."/>
            <person name="Smith M."/>
            <person name="Roesemann S."/>
            <person name="Alexander J.E."/>
            <person name="Rich S.A."/>
            <person name="Livny J."/>
            <person name="Vlamakis H."/>
            <person name="Clish C."/>
            <person name="Bullock K."/>
            <person name="Deik A."/>
            <person name="Scott J."/>
            <person name="Pierce K.A."/>
            <person name="Xavier R.J."/>
            <person name="Alm E.J."/>
        </authorList>
    </citation>
    <scope>NUCLEOTIDE SEQUENCE [LARGE SCALE GENOMIC DNA]</scope>
    <source>
        <strain evidence="3 10">BIOML-A1</strain>
    </source>
</reference>
<dbReference type="PROSITE" id="PS50943">
    <property type="entry name" value="HTH_CROC1"/>
    <property type="match status" value="1"/>
</dbReference>
<keyword evidence="1" id="KW-0238">DNA-binding</keyword>
<dbReference type="EMBL" id="VVZX01000022">
    <property type="protein sequence ID" value="KAA5271634.1"/>
    <property type="molecule type" value="Genomic_DNA"/>
</dbReference>
<dbReference type="GO" id="GO:0003700">
    <property type="term" value="F:DNA-binding transcription factor activity"/>
    <property type="evidence" value="ECO:0007669"/>
    <property type="project" value="TreeGrafter"/>
</dbReference>
<dbReference type="EMBL" id="QSLA01000006">
    <property type="protein sequence ID" value="RHF09465.1"/>
    <property type="molecule type" value="Genomic_DNA"/>
</dbReference>
<evidence type="ECO:0000313" key="11">
    <source>
        <dbReference type="Proteomes" id="UP000520291"/>
    </source>
</evidence>
<dbReference type="Proteomes" id="UP000679226">
    <property type="component" value="Chromosome"/>
</dbReference>
<reference evidence="4 11" key="4">
    <citation type="submission" date="2020-04" db="EMBL/GenBank/DDBJ databases">
        <authorList>
            <person name="Hitch T.C.A."/>
            <person name="Wylensek D."/>
            <person name="Clavel T."/>
        </authorList>
    </citation>
    <scope>NUCLEOTIDE SEQUENCE [LARGE SCALE GENOMIC DNA]</scope>
    <source>
        <strain evidence="4 11">WCA3-601-WT-5E</strain>
    </source>
</reference>
<dbReference type="AlphaFoldDB" id="A0A415RWK7"/>